<dbReference type="InterPro" id="IPR036291">
    <property type="entry name" value="NAD(P)-bd_dom_sf"/>
</dbReference>
<dbReference type="PRINTS" id="PR00081">
    <property type="entry name" value="GDHRDH"/>
</dbReference>
<sequence length="235" mass="26217">MQKYIVVTGGTKGIGRAIVDKFAAEGYHIITCARNEKDLQKLKLDIEQDYTFSKVFYQAIDLSLPGEVKRFINYIKSLNVKVDVLVNNAGFFIPGTIHEESDTVLREMINTNLYSAYDLTKGLVGDMIKRKDGYIFTICSTASIMAYTNGGSYCIAKHALYGMTRVLREELKQHGIRVTAVLPGATLTASWEGVDLPHDRFMKPEDVANAIWGANCLSKQTVVEELLLRPQLGDI</sequence>
<evidence type="ECO:0000256" key="3">
    <source>
        <dbReference type="RuleBase" id="RU000363"/>
    </source>
</evidence>
<keyword evidence="2" id="KW-0560">Oxidoreductase</keyword>
<accession>A0ABP8F6G8</accession>
<dbReference type="InterPro" id="IPR020904">
    <property type="entry name" value="Sc_DH/Rdtase_CS"/>
</dbReference>
<gene>
    <name evidence="4" type="ORF">GCM10023183_02990</name>
</gene>
<dbReference type="CDD" id="cd05233">
    <property type="entry name" value="SDR_c"/>
    <property type="match status" value="1"/>
</dbReference>
<evidence type="ECO:0000256" key="1">
    <source>
        <dbReference type="ARBA" id="ARBA00006484"/>
    </source>
</evidence>
<dbReference type="RefSeq" id="WP_345161618.1">
    <property type="nucleotide sequence ID" value="NZ_BAABGX010000001.1"/>
</dbReference>
<protein>
    <submittedName>
        <fullName evidence="4">SDR family oxidoreductase</fullName>
    </submittedName>
</protein>
<dbReference type="PROSITE" id="PS00061">
    <property type="entry name" value="ADH_SHORT"/>
    <property type="match status" value="1"/>
</dbReference>
<evidence type="ECO:0000256" key="2">
    <source>
        <dbReference type="ARBA" id="ARBA00023002"/>
    </source>
</evidence>
<dbReference type="PANTHER" id="PTHR42901">
    <property type="entry name" value="ALCOHOL DEHYDROGENASE"/>
    <property type="match status" value="1"/>
</dbReference>
<comment type="similarity">
    <text evidence="1 3">Belongs to the short-chain dehydrogenases/reductases (SDR) family.</text>
</comment>
<comment type="caution">
    <text evidence="4">The sequence shown here is derived from an EMBL/GenBank/DDBJ whole genome shotgun (WGS) entry which is preliminary data.</text>
</comment>
<dbReference type="Proteomes" id="UP001501844">
    <property type="component" value="Unassembled WGS sequence"/>
</dbReference>
<dbReference type="PRINTS" id="PR00080">
    <property type="entry name" value="SDRFAMILY"/>
</dbReference>
<evidence type="ECO:0000313" key="5">
    <source>
        <dbReference type="Proteomes" id="UP001501844"/>
    </source>
</evidence>
<evidence type="ECO:0000313" key="4">
    <source>
        <dbReference type="EMBL" id="GAA4296291.1"/>
    </source>
</evidence>
<dbReference type="SUPFAM" id="SSF51735">
    <property type="entry name" value="NAD(P)-binding Rossmann-fold domains"/>
    <property type="match status" value="1"/>
</dbReference>
<dbReference type="Gene3D" id="3.40.50.720">
    <property type="entry name" value="NAD(P)-binding Rossmann-like Domain"/>
    <property type="match status" value="1"/>
</dbReference>
<name>A0ABP8F6G8_9BACT</name>
<proteinExistence type="inferred from homology"/>
<dbReference type="InterPro" id="IPR002347">
    <property type="entry name" value="SDR_fam"/>
</dbReference>
<keyword evidence="5" id="KW-1185">Reference proteome</keyword>
<dbReference type="EMBL" id="BAABGX010000001">
    <property type="protein sequence ID" value="GAA4296291.1"/>
    <property type="molecule type" value="Genomic_DNA"/>
</dbReference>
<dbReference type="PANTHER" id="PTHR42901:SF1">
    <property type="entry name" value="ALCOHOL DEHYDROGENASE"/>
    <property type="match status" value="1"/>
</dbReference>
<reference evidence="5" key="1">
    <citation type="journal article" date="2019" name="Int. J. Syst. Evol. Microbiol.">
        <title>The Global Catalogue of Microorganisms (GCM) 10K type strain sequencing project: providing services to taxonomists for standard genome sequencing and annotation.</title>
        <authorList>
            <consortium name="The Broad Institute Genomics Platform"/>
            <consortium name="The Broad Institute Genome Sequencing Center for Infectious Disease"/>
            <person name="Wu L."/>
            <person name="Ma J."/>
        </authorList>
    </citation>
    <scope>NUCLEOTIDE SEQUENCE [LARGE SCALE GENOMIC DNA]</scope>
    <source>
        <strain evidence="5">JCM 17917</strain>
    </source>
</reference>
<organism evidence="4 5">
    <name type="scientific">Nibribacter koreensis</name>
    <dbReference type="NCBI Taxonomy" id="1084519"/>
    <lineage>
        <taxon>Bacteria</taxon>
        <taxon>Pseudomonadati</taxon>
        <taxon>Bacteroidota</taxon>
        <taxon>Cytophagia</taxon>
        <taxon>Cytophagales</taxon>
        <taxon>Hymenobacteraceae</taxon>
        <taxon>Nibribacter</taxon>
    </lineage>
</organism>
<dbReference type="Pfam" id="PF00106">
    <property type="entry name" value="adh_short"/>
    <property type="match status" value="1"/>
</dbReference>